<accession>A0AAD6BNT3</accession>
<sequence length="164" mass="18488">MQSVCFLTQTRFIFPSLLSFSLSTLGVNELSILSVLSLLCSLYQNKVGFLHGDRNCFTVSKHTDPGFVLDPVISGCVIRNSTELPIWGRKKDDPEMVVRCSAAVEECCNPSNSTQKPGEGGHFKRPLGRKIQCMGEAFHMREFSEFSCNDHIRRVVCHQHYIFV</sequence>
<dbReference type="EMBL" id="JAPTMU010000003">
    <property type="protein sequence ID" value="KAJ4946439.1"/>
    <property type="molecule type" value="Genomic_DNA"/>
</dbReference>
<keyword evidence="2" id="KW-1185">Reference proteome</keyword>
<proteinExistence type="predicted"/>
<dbReference type="Proteomes" id="UP001219934">
    <property type="component" value="Unassembled WGS sequence"/>
</dbReference>
<comment type="caution">
    <text evidence="1">The sequence shown here is derived from an EMBL/GenBank/DDBJ whole genome shotgun (WGS) entry which is preliminary data.</text>
</comment>
<protein>
    <submittedName>
        <fullName evidence="1">Uncharacterized protein</fullName>
    </submittedName>
</protein>
<evidence type="ECO:0000313" key="1">
    <source>
        <dbReference type="EMBL" id="KAJ4946439.1"/>
    </source>
</evidence>
<organism evidence="1 2">
    <name type="scientific">Pogonophryne albipinna</name>
    <dbReference type="NCBI Taxonomy" id="1090488"/>
    <lineage>
        <taxon>Eukaryota</taxon>
        <taxon>Metazoa</taxon>
        <taxon>Chordata</taxon>
        <taxon>Craniata</taxon>
        <taxon>Vertebrata</taxon>
        <taxon>Euteleostomi</taxon>
        <taxon>Actinopterygii</taxon>
        <taxon>Neopterygii</taxon>
        <taxon>Teleostei</taxon>
        <taxon>Neoteleostei</taxon>
        <taxon>Acanthomorphata</taxon>
        <taxon>Eupercaria</taxon>
        <taxon>Perciformes</taxon>
        <taxon>Notothenioidei</taxon>
        <taxon>Pogonophryne</taxon>
    </lineage>
</organism>
<dbReference type="AlphaFoldDB" id="A0AAD6BNT3"/>
<reference evidence="1" key="1">
    <citation type="submission" date="2022-11" db="EMBL/GenBank/DDBJ databases">
        <title>Chromosome-level genome of Pogonophryne albipinna.</title>
        <authorList>
            <person name="Jo E."/>
        </authorList>
    </citation>
    <scope>NUCLEOTIDE SEQUENCE</scope>
    <source>
        <strain evidence="1">SGF0006</strain>
        <tissue evidence="1">Muscle</tissue>
    </source>
</reference>
<evidence type="ECO:0000313" key="2">
    <source>
        <dbReference type="Proteomes" id="UP001219934"/>
    </source>
</evidence>
<name>A0AAD6BNT3_9TELE</name>
<gene>
    <name evidence="1" type="ORF">JOQ06_024106</name>
</gene>